<evidence type="ECO:0000256" key="6">
    <source>
        <dbReference type="ARBA" id="ARBA00022842"/>
    </source>
</evidence>
<accession>A0ABW7F469</accession>
<dbReference type="InterPro" id="IPR002716">
    <property type="entry name" value="PIN_dom"/>
</dbReference>
<protein>
    <submittedName>
        <fullName evidence="9">Type II toxin-antitoxin system VapC family toxin</fullName>
    </submittedName>
</protein>
<sequence>MAGADLANYDGSAGTLVDTNIWIDCIDANSQWHEWAIEQLQRLGERSPLHVNLIVYTELLVPGPDIDALDELLDVYGTLRTPLPWGCAALTAAAFALYRYRGGSKQEPLPDFYIGAHAAVANLSVLTRDPVPYRNYFSRLVVIAPQPG</sequence>
<evidence type="ECO:0000313" key="10">
    <source>
        <dbReference type="Proteomes" id="UP001606210"/>
    </source>
</evidence>
<dbReference type="Proteomes" id="UP001606210">
    <property type="component" value="Unassembled WGS sequence"/>
</dbReference>
<proteinExistence type="inferred from homology"/>
<evidence type="ECO:0000259" key="8">
    <source>
        <dbReference type="Pfam" id="PF01850"/>
    </source>
</evidence>
<evidence type="ECO:0000256" key="4">
    <source>
        <dbReference type="ARBA" id="ARBA00022723"/>
    </source>
</evidence>
<keyword evidence="6" id="KW-0460">Magnesium</keyword>
<evidence type="ECO:0000256" key="2">
    <source>
        <dbReference type="ARBA" id="ARBA00022649"/>
    </source>
</evidence>
<keyword evidence="10" id="KW-1185">Reference proteome</keyword>
<name>A0ABW7F469_9BURK</name>
<dbReference type="Pfam" id="PF01850">
    <property type="entry name" value="PIN"/>
    <property type="match status" value="1"/>
</dbReference>
<keyword evidence="2" id="KW-1277">Toxin-antitoxin system</keyword>
<keyword evidence="3" id="KW-0540">Nuclease</keyword>
<keyword evidence="5" id="KW-0378">Hydrolase</keyword>
<gene>
    <name evidence="9" type="ORF">ACG00Y_11360</name>
</gene>
<keyword evidence="4" id="KW-0479">Metal-binding</keyword>
<comment type="similarity">
    <text evidence="7">Belongs to the PINc/VapC protein family.</text>
</comment>
<comment type="caution">
    <text evidence="9">The sequence shown here is derived from an EMBL/GenBank/DDBJ whole genome shotgun (WGS) entry which is preliminary data.</text>
</comment>
<dbReference type="SUPFAM" id="SSF88723">
    <property type="entry name" value="PIN domain-like"/>
    <property type="match status" value="1"/>
</dbReference>
<dbReference type="InterPro" id="IPR050556">
    <property type="entry name" value="Type_II_TA_system_RNase"/>
</dbReference>
<evidence type="ECO:0000256" key="5">
    <source>
        <dbReference type="ARBA" id="ARBA00022801"/>
    </source>
</evidence>
<evidence type="ECO:0000256" key="7">
    <source>
        <dbReference type="ARBA" id="ARBA00038093"/>
    </source>
</evidence>
<evidence type="ECO:0000256" key="1">
    <source>
        <dbReference type="ARBA" id="ARBA00001946"/>
    </source>
</evidence>
<dbReference type="Gene3D" id="3.40.50.1010">
    <property type="entry name" value="5'-nuclease"/>
    <property type="match status" value="1"/>
</dbReference>
<dbReference type="PANTHER" id="PTHR33653">
    <property type="entry name" value="RIBONUCLEASE VAPC2"/>
    <property type="match status" value="1"/>
</dbReference>
<reference evidence="9 10" key="1">
    <citation type="submission" date="2024-08" db="EMBL/GenBank/DDBJ databases">
        <authorList>
            <person name="Lu H."/>
        </authorList>
    </citation>
    <scope>NUCLEOTIDE SEQUENCE [LARGE SCALE GENOMIC DNA]</scope>
    <source>
        <strain evidence="9 10">LYH14W</strain>
    </source>
</reference>
<dbReference type="PANTHER" id="PTHR33653:SF1">
    <property type="entry name" value="RIBONUCLEASE VAPC2"/>
    <property type="match status" value="1"/>
</dbReference>
<evidence type="ECO:0000313" key="9">
    <source>
        <dbReference type="EMBL" id="MFG6430515.1"/>
    </source>
</evidence>
<dbReference type="InterPro" id="IPR029060">
    <property type="entry name" value="PIN-like_dom_sf"/>
</dbReference>
<dbReference type="RefSeq" id="WP_394478841.1">
    <property type="nucleotide sequence ID" value="NZ_JBIGHV010000004.1"/>
</dbReference>
<evidence type="ECO:0000256" key="3">
    <source>
        <dbReference type="ARBA" id="ARBA00022722"/>
    </source>
</evidence>
<comment type="cofactor">
    <cofactor evidence="1">
        <name>Mg(2+)</name>
        <dbReference type="ChEBI" id="CHEBI:18420"/>
    </cofactor>
</comment>
<organism evidence="9 10">
    <name type="scientific">Pelomonas parva</name>
    <dbReference type="NCBI Taxonomy" id="3299032"/>
    <lineage>
        <taxon>Bacteria</taxon>
        <taxon>Pseudomonadati</taxon>
        <taxon>Pseudomonadota</taxon>
        <taxon>Betaproteobacteria</taxon>
        <taxon>Burkholderiales</taxon>
        <taxon>Sphaerotilaceae</taxon>
        <taxon>Roseateles</taxon>
    </lineage>
</organism>
<dbReference type="EMBL" id="JBIGHV010000004">
    <property type="protein sequence ID" value="MFG6430515.1"/>
    <property type="molecule type" value="Genomic_DNA"/>
</dbReference>
<feature type="domain" description="PIN" evidence="8">
    <location>
        <begin position="16"/>
        <end position="132"/>
    </location>
</feature>